<evidence type="ECO:0000313" key="9">
    <source>
        <dbReference type="EMBL" id="MCP9272688.1"/>
    </source>
</evidence>
<feature type="transmembrane region" description="Helical" evidence="7">
    <location>
        <begin position="369"/>
        <end position="390"/>
    </location>
</feature>
<evidence type="ECO:0000256" key="3">
    <source>
        <dbReference type="ARBA" id="ARBA00022475"/>
    </source>
</evidence>
<organism evidence="9 10">
    <name type="scientific">Mycolicibacterium arenosum</name>
    <dbReference type="NCBI Taxonomy" id="2952157"/>
    <lineage>
        <taxon>Bacteria</taxon>
        <taxon>Bacillati</taxon>
        <taxon>Actinomycetota</taxon>
        <taxon>Actinomycetes</taxon>
        <taxon>Mycobacteriales</taxon>
        <taxon>Mycobacteriaceae</taxon>
        <taxon>Mycolicibacterium</taxon>
    </lineage>
</organism>
<dbReference type="InterPro" id="IPR000731">
    <property type="entry name" value="SSD"/>
</dbReference>
<keyword evidence="5 7" id="KW-1133">Transmembrane helix</keyword>
<feature type="transmembrane region" description="Helical" evidence="7">
    <location>
        <begin position="871"/>
        <end position="891"/>
    </location>
</feature>
<protein>
    <submittedName>
        <fullName evidence="9">RND family transporter</fullName>
    </submittedName>
</protein>
<evidence type="ECO:0000313" key="10">
    <source>
        <dbReference type="Proteomes" id="UP001651690"/>
    </source>
</evidence>
<keyword evidence="10" id="KW-1185">Reference proteome</keyword>
<dbReference type="EMBL" id="JANDBD010000004">
    <property type="protein sequence ID" value="MCP9272688.1"/>
    <property type="molecule type" value="Genomic_DNA"/>
</dbReference>
<reference evidence="9 10" key="1">
    <citation type="submission" date="2022-06" db="EMBL/GenBank/DDBJ databases">
        <title>Mycolicibacterium sp. CAU 1645 isolated from seawater.</title>
        <authorList>
            <person name="Kim W."/>
        </authorList>
    </citation>
    <scope>NUCLEOTIDE SEQUENCE [LARGE SCALE GENOMIC DNA]</scope>
    <source>
        <strain evidence="9 10">CAU 1645</strain>
    </source>
</reference>
<name>A0ABT1M0L8_9MYCO</name>
<dbReference type="SUPFAM" id="SSF82866">
    <property type="entry name" value="Multidrug efflux transporter AcrB transmembrane domain"/>
    <property type="match status" value="2"/>
</dbReference>
<keyword evidence="6 7" id="KW-0472">Membrane</keyword>
<evidence type="ECO:0000256" key="5">
    <source>
        <dbReference type="ARBA" id="ARBA00022989"/>
    </source>
</evidence>
<dbReference type="Gene3D" id="1.20.1640.10">
    <property type="entry name" value="Multidrug efflux transporter AcrB transmembrane domain"/>
    <property type="match status" value="2"/>
</dbReference>
<dbReference type="Pfam" id="PF03176">
    <property type="entry name" value="MMPL"/>
    <property type="match status" value="2"/>
</dbReference>
<feature type="transmembrane region" description="Helical" evidence="7">
    <location>
        <begin position="274"/>
        <end position="302"/>
    </location>
</feature>
<comment type="similarity">
    <text evidence="2">Belongs to the resistance-nodulation-cell division (RND) (TC 2.A.6) family. MmpL subfamily.</text>
</comment>
<feature type="transmembrane region" description="Helical" evidence="7">
    <location>
        <begin position="314"/>
        <end position="337"/>
    </location>
</feature>
<feature type="transmembrane region" description="Helical" evidence="7">
    <location>
        <begin position="840"/>
        <end position="865"/>
    </location>
</feature>
<feature type="transmembrane region" description="Helical" evidence="7">
    <location>
        <begin position="239"/>
        <end position="262"/>
    </location>
</feature>
<evidence type="ECO:0000256" key="6">
    <source>
        <dbReference type="ARBA" id="ARBA00023136"/>
    </source>
</evidence>
<proteinExistence type="inferred from homology"/>
<dbReference type="InterPro" id="IPR004869">
    <property type="entry name" value="MMPL_dom"/>
</dbReference>
<comment type="caution">
    <text evidence="9">The sequence shown here is derived from an EMBL/GenBank/DDBJ whole genome shotgun (WGS) entry which is preliminary data.</text>
</comment>
<dbReference type="PROSITE" id="PS50156">
    <property type="entry name" value="SSD"/>
    <property type="match status" value="1"/>
</dbReference>
<evidence type="ECO:0000256" key="2">
    <source>
        <dbReference type="ARBA" id="ARBA00010157"/>
    </source>
</evidence>
<feature type="transmembrane region" description="Helical" evidence="7">
    <location>
        <begin position="182"/>
        <end position="200"/>
    </location>
</feature>
<feature type="transmembrane region" description="Helical" evidence="7">
    <location>
        <begin position="816"/>
        <end position="833"/>
    </location>
</feature>
<dbReference type="Proteomes" id="UP001651690">
    <property type="component" value="Unassembled WGS sequence"/>
</dbReference>
<sequence>MGRFVVRRPWLIIVAWVGLAVALFLAVPPLAQVALKNPPAFLPADSPVLVATNQMKDAFNEASSGNLAVVVLSNENGLGPADEDVYRRLVDDLRAATTSVRSTQDFVHIPELRQVMTSEDKKAWTLPVNLVGVMGTGEGQKAYRDVVKVVRATTEGSSLTADVIGPAATLDDLTKIGATDQHVIEIATVLMVLTILIVVYRNVVAMLLPLATIGVSLVVAQQLVAFLGLHGLGLGPQTLVLMTGMMLGAGTDYAVFLFSRYHECVREGMSSDDALVAALGSIGKVIAGSAGTVAITFLGLAFTNLGVFATVGPALSVTIAIGFAASVTLLPALIVLTGRRGWVKPRKDMTGRFWRRSGIQIARKPKGHLLVSLVILVALAGCTLLVKFNYDDRKTLPPDAPSNLGYQALDAHFPVSSTLQQFVLIQAPDTDLRSPKALADLEQLAARVGQLPGIGLVRGITRPTGEMLEQAKTTYQAGEVGTRMLDASTQITGHDGDLTLLSSGAHKLAGVLGDVRGQVTGAVGSVRGLVTALSDMERKYGGGKTLADLDETATLVANMRNLGTDLDDTLSYVVDVYSSSVPVLRALNASPVCNIDPSCVSARTDMQRMVAARNDAALLRLEELGRQLEQTSPGQRLDEAVKGLSSSLEKASAAAQRLGITDANSIQQKITTMQQGATQLADASRQLAEGVQQLVDQTRVMGDGLDQASAFLLAMKHEAANPPMAGFYIPPEILTQAEFKKAANLFISADGHTARYVVQTALDPFSTDAMDQVKQITKAAESALPNTSLADARISMVGFSAVQNDIRNYYNSDIEFIIIVTLIVVFLILVGLLRAIIAPLYLVGSVILSYVSAVGIGVLFFQFLLGQQLSWNVPGMAFLVLVAVGADYNLLLISRIKDEAANGIRAGVIKTVGATGGVITSAGLIFAASMFGLTFSSISNIVQVGFIIGVGLLLDTFVVRTITVPAMAVLVGKANWWPGSQPQRVRRPRPRPVFAAPRAGCTDPDFTDADPDELALRCREAHWLPIPLAAKDDSPG</sequence>
<dbReference type="RefSeq" id="WP_255059907.1">
    <property type="nucleotide sequence ID" value="NZ_JANDBD010000004.1"/>
</dbReference>
<comment type="subcellular location">
    <subcellularLocation>
        <location evidence="1">Cell membrane</location>
        <topology evidence="1">Multi-pass membrane protein</topology>
    </subcellularLocation>
</comment>
<feature type="transmembrane region" description="Helical" evidence="7">
    <location>
        <begin position="941"/>
        <end position="959"/>
    </location>
</feature>
<gene>
    <name evidence="9" type="ORF">NM203_10890</name>
</gene>
<evidence type="ECO:0000256" key="4">
    <source>
        <dbReference type="ARBA" id="ARBA00022692"/>
    </source>
</evidence>
<dbReference type="PANTHER" id="PTHR33406:SF6">
    <property type="entry name" value="MEMBRANE PROTEIN YDGH-RELATED"/>
    <property type="match status" value="1"/>
</dbReference>
<feature type="transmembrane region" description="Helical" evidence="7">
    <location>
        <begin position="912"/>
        <end position="935"/>
    </location>
</feature>
<dbReference type="PANTHER" id="PTHR33406">
    <property type="entry name" value="MEMBRANE PROTEIN MJ1562-RELATED"/>
    <property type="match status" value="1"/>
</dbReference>
<feature type="domain" description="SSD" evidence="8">
    <location>
        <begin position="210"/>
        <end position="336"/>
    </location>
</feature>
<evidence type="ECO:0000256" key="7">
    <source>
        <dbReference type="SAM" id="Phobius"/>
    </source>
</evidence>
<evidence type="ECO:0000259" key="8">
    <source>
        <dbReference type="PROSITE" id="PS50156"/>
    </source>
</evidence>
<feature type="transmembrane region" description="Helical" evidence="7">
    <location>
        <begin position="207"/>
        <end position="227"/>
    </location>
</feature>
<dbReference type="InterPro" id="IPR004707">
    <property type="entry name" value="MmpL_fam"/>
</dbReference>
<evidence type="ECO:0000256" key="1">
    <source>
        <dbReference type="ARBA" id="ARBA00004651"/>
    </source>
</evidence>
<keyword evidence="3" id="KW-1003">Cell membrane</keyword>
<dbReference type="NCBIfam" id="TIGR00833">
    <property type="entry name" value="actII"/>
    <property type="match status" value="1"/>
</dbReference>
<accession>A0ABT1M0L8</accession>
<dbReference type="InterPro" id="IPR050545">
    <property type="entry name" value="Mycobact_MmpL"/>
</dbReference>
<keyword evidence="4 7" id="KW-0812">Transmembrane</keyword>